<evidence type="ECO:0000313" key="5">
    <source>
        <dbReference type="EMBL" id="AOZ09151.1"/>
    </source>
</evidence>
<proteinExistence type="predicted"/>
<evidence type="ECO:0000313" key="6">
    <source>
        <dbReference type="Proteomes" id="UP000177515"/>
    </source>
</evidence>
<keyword evidence="1" id="KW-0805">Transcription regulation</keyword>
<dbReference type="Pfam" id="PF12625">
    <property type="entry name" value="Arabinose_bd"/>
    <property type="match status" value="1"/>
</dbReference>
<keyword evidence="3" id="KW-0804">Transcription</keyword>
<dbReference type="SUPFAM" id="SSF46689">
    <property type="entry name" value="Homeodomain-like"/>
    <property type="match status" value="1"/>
</dbReference>
<organism evidence="5 6">
    <name type="scientific">Cupriavidus malaysiensis</name>
    <dbReference type="NCBI Taxonomy" id="367825"/>
    <lineage>
        <taxon>Bacteria</taxon>
        <taxon>Pseudomonadati</taxon>
        <taxon>Pseudomonadota</taxon>
        <taxon>Betaproteobacteria</taxon>
        <taxon>Burkholderiales</taxon>
        <taxon>Burkholderiaceae</taxon>
        <taxon>Cupriavidus</taxon>
    </lineage>
</organism>
<name>A0A1D9IAP1_9BURK</name>
<evidence type="ECO:0000256" key="3">
    <source>
        <dbReference type="ARBA" id="ARBA00023163"/>
    </source>
</evidence>
<dbReference type="PROSITE" id="PS01124">
    <property type="entry name" value="HTH_ARAC_FAMILY_2"/>
    <property type="match status" value="1"/>
</dbReference>
<dbReference type="Gene3D" id="1.10.10.60">
    <property type="entry name" value="Homeodomain-like"/>
    <property type="match status" value="1"/>
</dbReference>
<sequence>MEKGTVAICFVHQAIAGLRARGLPPEPVLRAAGIAPALLEAPQARVSADSYSALWLEVARVLDDEFFGQDSRRMKCGSFTMLCHAVAGSQTLGQGLERVARFFGLLLDDIGVRLERPSAAAGAAALVLTTPSARRPGVFAQETLLIMLHGLMSWLARRRVPIQQASFAYPEPDYSAEYRVMYSRRLAFGEPSTALWFDAAWLAHPVRHDERSLKVFLRAAPHNLVVKYSDRAGIVARIRRLLRQSRPEAWPTFEQLAQDMHLSASSLRRRLMDEGATYQQLKDELRRDLAIEALSHSTQPIVAIAAELGFAEPGAFHRAFRRWTGSRPGAYRAVPAP</sequence>
<dbReference type="Proteomes" id="UP000177515">
    <property type="component" value="Chromosome 2"/>
</dbReference>
<dbReference type="InterPro" id="IPR018060">
    <property type="entry name" value="HTH_AraC"/>
</dbReference>
<feature type="domain" description="HTH araC/xylS-type" evidence="4">
    <location>
        <begin position="236"/>
        <end position="334"/>
    </location>
</feature>
<dbReference type="InterPro" id="IPR009057">
    <property type="entry name" value="Homeodomain-like_sf"/>
</dbReference>
<dbReference type="PANTHER" id="PTHR47894:SF1">
    <property type="entry name" value="HTH-TYPE TRANSCRIPTIONAL REGULATOR VQSM"/>
    <property type="match status" value="1"/>
</dbReference>
<reference evidence="5 6" key="1">
    <citation type="submission" date="2016-10" db="EMBL/GenBank/DDBJ databases">
        <title>Complete genome sequences of three Cupriavidus strains isolated from various Malaysian environments.</title>
        <authorList>
            <person name="Abdullah A.A.-A."/>
            <person name="Shafie N.A.H."/>
            <person name="Lau N.S."/>
        </authorList>
    </citation>
    <scope>NUCLEOTIDE SEQUENCE [LARGE SCALE GENOMIC DNA]</scope>
    <source>
        <strain evidence="5 6">USMAA1020</strain>
    </source>
</reference>
<evidence type="ECO:0000256" key="2">
    <source>
        <dbReference type="ARBA" id="ARBA00023125"/>
    </source>
</evidence>
<keyword evidence="6" id="KW-1185">Reference proteome</keyword>
<dbReference type="Pfam" id="PF12833">
    <property type="entry name" value="HTH_18"/>
    <property type="match status" value="1"/>
</dbReference>
<dbReference type="PANTHER" id="PTHR47894">
    <property type="entry name" value="HTH-TYPE TRANSCRIPTIONAL REGULATOR GADX"/>
    <property type="match status" value="1"/>
</dbReference>
<protein>
    <submittedName>
        <fullName evidence="5">AraC family transcriptional regulator</fullName>
    </submittedName>
</protein>
<dbReference type="RefSeq" id="WP_071039761.1">
    <property type="nucleotide sequence ID" value="NZ_CP017755.1"/>
</dbReference>
<dbReference type="SMART" id="SM00342">
    <property type="entry name" value="HTH_ARAC"/>
    <property type="match status" value="1"/>
</dbReference>
<evidence type="ECO:0000259" key="4">
    <source>
        <dbReference type="PROSITE" id="PS01124"/>
    </source>
</evidence>
<accession>A0A1D9IAP1</accession>
<keyword evidence="2" id="KW-0238">DNA-binding</keyword>
<evidence type="ECO:0000256" key="1">
    <source>
        <dbReference type="ARBA" id="ARBA00023015"/>
    </source>
</evidence>
<dbReference type="EMBL" id="CP017755">
    <property type="protein sequence ID" value="AOZ09151.1"/>
    <property type="molecule type" value="Genomic_DNA"/>
</dbReference>
<dbReference type="InterPro" id="IPR032687">
    <property type="entry name" value="AraC-type_N"/>
</dbReference>
<gene>
    <name evidence="5" type="ORF">BKK80_25340</name>
</gene>